<keyword evidence="4" id="KW-0238">DNA-binding</keyword>
<dbReference type="Pfam" id="PF00155">
    <property type="entry name" value="Aminotran_1_2"/>
    <property type="match status" value="1"/>
</dbReference>
<dbReference type="GO" id="GO:0030170">
    <property type="term" value="F:pyridoxal phosphate binding"/>
    <property type="evidence" value="ECO:0007669"/>
    <property type="project" value="InterPro"/>
</dbReference>
<evidence type="ECO:0000256" key="4">
    <source>
        <dbReference type="ARBA" id="ARBA00023125"/>
    </source>
</evidence>
<dbReference type="InterPro" id="IPR004839">
    <property type="entry name" value="Aminotransferase_I/II_large"/>
</dbReference>
<dbReference type="InterPro" id="IPR015424">
    <property type="entry name" value="PyrdxlP-dep_Trfase"/>
</dbReference>
<dbReference type="InterPro" id="IPR036390">
    <property type="entry name" value="WH_DNA-bd_sf"/>
</dbReference>
<reference evidence="7" key="1">
    <citation type="journal article" date="2014" name="Int. J. Syst. Evol. Microbiol.">
        <title>Complete genome sequence of Corynebacterium casei LMG S-19264T (=DSM 44701T), isolated from a smear-ripened cheese.</title>
        <authorList>
            <consortium name="US DOE Joint Genome Institute (JGI-PGF)"/>
            <person name="Walter F."/>
            <person name="Albersmeier A."/>
            <person name="Kalinowski J."/>
            <person name="Ruckert C."/>
        </authorList>
    </citation>
    <scope>NUCLEOTIDE SEQUENCE</scope>
    <source>
        <strain evidence="7">NBRC 110023</strain>
    </source>
</reference>
<dbReference type="AlphaFoldDB" id="A0AA37WL58"/>
<keyword evidence="2" id="KW-0663">Pyridoxal phosphate</keyword>
<evidence type="ECO:0000313" key="8">
    <source>
        <dbReference type="Proteomes" id="UP001156601"/>
    </source>
</evidence>
<dbReference type="Proteomes" id="UP001156601">
    <property type="component" value="Unassembled WGS sequence"/>
</dbReference>
<dbReference type="SUPFAM" id="SSF46785">
    <property type="entry name" value="Winged helix' DNA-binding domain"/>
    <property type="match status" value="1"/>
</dbReference>
<dbReference type="RefSeq" id="WP_284218470.1">
    <property type="nucleotide sequence ID" value="NZ_BSOT01000007.1"/>
</dbReference>
<evidence type="ECO:0000256" key="3">
    <source>
        <dbReference type="ARBA" id="ARBA00023015"/>
    </source>
</evidence>
<dbReference type="GO" id="GO:0003700">
    <property type="term" value="F:DNA-binding transcription factor activity"/>
    <property type="evidence" value="ECO:0007669"/>
    <property type="project" value="InterPro"/>
</dbReference>
<dbReference type="CDD" id="cd00609">
    <property type="entry name" value="AAT_like"/>
    <property type="match status" value="1"/>
</dbReference>
<organism evidence="7 8">
    <name type="scientific">Agaribacter marinus</name>
    <dbReference type="NCBI Taxonomy" id="1431249"/>
    <lineage>
        <taxon>Bacteria</taxon>
        <taxon>Pseudomonadati</taxon>
        <taxon>Pseudomonadota</taxon>
        <taxon>Gammaproteobacteria</taxon>
        <taxon>Alteromonadales</taxon>
        <taxon>Alteromonadaceae</taxon>
        <taxon>Agaribacter</taxon>
    </lineage>
</organism>
<dbReference type="Pfam" id="PF00392">
    <property type="entry name" value="GntR"/>
    <property type="match status" value="1"/>
</dbReference>
<proteinExistence type="inferred from homology"/>
<dbReference type="Gene3D" id="1.10.10.10">
    <property type="entry name" value="Winged helix-like DNA-binding domain superfamily/Winged helix DNA-binding domain"/>
    <property type="match status" value="1"/>
</dbReference>
<reference evidence="7" key="2">
    <citation type="submission" date="2023-01" db="EMBL/GenBank/DDBJ databases">
        <title>Draft genome sequence of Agaribacter marinus strain NBRC 110023.</title>
        <authorList>
            <person name="Sun Q."/>
            <person name="Mori K."/>
        </authorList>
    </citation>
    <scope>NUCLEOTIDE SEQUENCE</scope>
    <source>
        <strain evidence="7">NBRC 110023</strain>
    </source>
</reference>
<name>A0AA37WL58_9ALTE</name>
<dbReference type="InterPro" id="IPR036388">
    <property type="entry name" value="WH-like_DNA-bd_sf"/>
</dbReference>
<dbReference type="EMBL" id="BSOT01000007">
    <property type="protein sequence ID" value="GLR72109.1"/>
    <property type="molecule type" value="Genomic_DNA"/>
</dbReference>
<dbReference type="InterPro" id="IPR015421">
    <property type="entry name" value="PyrdxlP-dep_Trfase_major"/>
</dbReference>
<evidence type="ECO:0000256" key="5">
    <source>
        <dbReference type="ARBA" id="ARBA00023163"/>
    </source>
</evidence>
<dbReference type="InterPro" id="IPR000524">
    <property type="entry name" value="Tscrpt_reg_HTH_GntR"/>
</dbReference>
<dbReference type="PANTHER" id="PTHR46577:SF1">
    <property type="entry name" value="HTH-TYPE TRANSCRIPTIONAL REGULATORY PROTEIN GABR"/>
    <property type="match status" value="1"/>
</dbReference>
<feature type="domain" description="HTH gntR-type" evidence="6">
    <location>
        <begin position="3"/>
        <end position="71"/>
    </location>
</feature>
<gene>
    <name evidence="7" type="ORF">GCM10007852_30170</name>
</gene>
<keyword evidence="8" id="KW-1185">Reference proteome</keyword>
<comment type="similarity">
    <text evidence="1">In the C-terminal section; belongs to the class-I pyridoxal-phosphate-dependent aminotransferase family.</text>
</comment>
<sequence length="475" mass="54150">MSNFKYEYIIKELSEKISRKEWHVGERIPSIRQLSREFSAAKVTVQTALQKMEASHILYSKARSGYYVEGEYQNNSQTLHYETIRTSIPRPVKVPEIFYDIMAKSAAFDIFPSGEDSTQSSTHLDLLNRHIGRAMRCNSKAKADYYAMPEGSFELRKQLAYIYKQIAIDITPENICLTNGCQNSLYLTLSACCNEGDTVAVESPAFYGVLQILQQLKLNVVEINASATQGISAIDVKAVCDKWQISACVISANFATPTGALMPREEKIAIAELAATHNFTIIEDDIYGDLGFDYRPEPIRSFDRHDNTIICSSFSKSLSRDIRTGWIVCNDKYKEKILRIKLLNQLASPISVHEGIATFLSEGHYKRHLINLRKTLKQQLNSMLDLIHANWQFQYDYRVPNGGLCIWVELSRRIDTLSLYHEAMTQGIVITPGRLFSNSKRFDHHIRLSFAHAYTFKRKDALLTLGKMCKQRSPI</sequence>
<evidence type="ECO:0000313" key="7">
    <source>
        <dbReference type="EMBL" id="GLR72109.1"/>
    </source>
</evidence>
<dbReference type="SMART" id="SM00345">
    <property type="entry name" value="HTH_GNTR"/>
    <property type="match status" value="1"/>
</dbReference>
<dbReference type="CDD" id="cd07377">
    <property type="entry name" value="WHTH_GntR"/>
    <property type="match status" value="1"/>
</dbReference>
<dbReference type="PROSITE" id="PS50949">
    <property type="entry name" value="HTH_GNTR"/>
    <property type="match status" value="1"/>
</dbReference>
<evidence type="ECO:0000256" key="1">
    <source>
        <dbReference type="ARBA" id="ARBA00005384"/>
    </source>
</evidence>
<keyword evidence="3" id="KW-0805">Transcription regulation</keyword>
<evidence type="ECO:0000256" key="2">
    <source>
        <dbReference type="ARBA" id="ARBA00022898"/>
    </source>
</evidence>
<comment type="caution">
    <text evidence="7">The sequence shown here is derived from an EMBL/GenBank/DDBJ whole genome shotgun (WGS) entry which is preliminary data.</text>
</comment>
<evidence type="ECO:0000259" key="6">
    <source>
        <dbReference type="PROSITE" id="PS50949"/>
    </source>
</evidence>
<accession>A0AA37WL58</accession>
<dbReference type="InterPro" id="IPR051446">
    <property type="entry name" value="HTH_trans_reg/aminotransferase"/>
</dbReference>
<keyword evidence="5" id="KW-0804">Transcription</keyword>
<protein>
    <recommendedName>
        <fullName evidence="6">HTH gntR-type domain-containing protein</fullName>
    </recommendedName>
</protein>
<dbReference type="Gene3D" id="3.90.1150.10">
    <property type="entry name" value="Aspartate Aminotransferase, domain 1"/>
    <property type="match status" value="1"/>
</dbReference>
<dbReference type="GO" id="GO:0003677">
    <property type="term" value="F:DNA binding"/>
    <property type="evidence" value="ECO:0007669"/>
    <property type="project" value="UniProtKB-KW"/>
</dbReference>
<dbReference type="SUPFAM" id="SSF53383">
    <property type="entry name" value="PLP-dependent transferases"/>
    <property type="match status" value="1"/>
</dbReference>
<dbReference type="PANTHER" id="PTHR46577">
    <property type="entry name" value="HTH-TYPE TRANSCRIPTIONAL REGULATORY PROTEIN GABR"/>
    <property type="match status" value="1"/>
</dbReference>
<dbReference type="Gene3D" id="3.40.640.10">
    <property type="entry name" value="Type I PLP-dependent aspartate aminotransferase-like (Major domain)"/>
    <property type="match status" value="1"/>
</dbReference>
<dbReference type="InterPro" id="IPR015422">
    <property type="entry name" value="PyrdxlP-dep_Trfase_small"/>
</dbReference>